<dbReference type="InterPro" id="IPR036866">
    <property type="entry name" value="RibonucZ/Hydroxyglut_hydro"/>
</dbReference>
<dbReference type="EMBL" id="MKIQ01000028">
    <property type="protein sequence ID" value="OFI46391.1"/>
    <property type="molecule type" value="Genomic_DNA"/>
</dbReference>
<dbReference type="GO" id="GO:0016787">
    <property type="term" value="F:hydrolase activity"/>
    <property type="evidence" value="ECO:0007669"/>
    <property type="project" value="UniProtKB-KW"/>
</dbReference>
<accession>A0A9Q5JFP7</accession>
<evidence type="ECO:0000256" key="1">
    <source>
        <dbReference type="ARBA" id="ARBA00007749"/>
    </source>
</evidence>
<keyword evidence="3" id="KW-0378">Hydrolase</keyword>
<evidence type="ECO:0000313" key="7">
    <source>
        <dbReference type="Proteomes" id="UP000177273"/>
    </source>
</evidence>
<dbReference type="Proteomes" id="UP000177273">
    <property type="component" value="Unassembled WGS sequence"/>
</dbReference>
<feature type="domain" description="Metallo-beta-lactamase" evidence="5">
    <location>
        <begin position="59"/>
        <end position="272"/>
    </location>
</feature>
<dbReference type="GO" id="GO:0046872">
    <property type="term" value="F:metal ion binding"/>
    <property type="evidence" value="ECO:0007669"/>
    <property type="project" value="UniProtKB-KW"/>
</dbReference>
<protein>
    <recommendedName>
        <fullName evidence="5">Metallo-beta-lactamase domain-containing protein</fullName>
    </recommendedName>
</protein>
<dbReference type="OrthoDB" id="9802897at2"/>
<evidence type="ECO:0000259" key="5">
    <source>
        <dbReference type="SMART" id="SM00849"/>
    </source>
</evidence>
<keyword evidence="7" id="KW-1185">Reference proteome</keyword>
<evidence type="ECO:0000313" key="6">
    <source>
        <dbReference type="EMBL" id="OFI46391.1"/>
    </source>
</evidence>
<evidence type="ECO:0000256" key="4">
    <source>
        <dbReference type="ARBA" id="ARBA00022833"/>
    </source>
</evidence>
<dbReference type="PANTHER" id="PTHR42978:SF6">
    <property type="entry name" value="QUORUM-QUENCHING LACTONASE YTNP-RELATED"/>
    <property type="match status" value="1"/>
</dbReference>
<dbReference type="InterPro" id="IPR051013">
    <property type="entry name" value="MBL_superfamily_lactonases"/>
</dbReference>
<keyword evidence="2" id="KW-0479">Metal-binding</keyword>
<comment type="caution">
    <text evidence="6">The sequence shown here is derived from an EMBL/GenBank/DDBJ whole genome shotgun (WGS) entry which is preliminary data.</text>
</comment>
<keyword evidence="4" id="KW-0862">Zinc</keyword>
<sequence>MTLQTVHSKIGDIDVFQVVEIQIGNPVGQLFPDATPDKVKEIEWLDYPHINADGTLNAVSQSIIVKKDDRIIVVDTCIGNDKERTESPDWTNLQTDFLETLENIGIDRNKVTDVLCTHLHMDHIGWNTYKTETGWVPTFPNAKYHFAKKEYDFWKEDPGLHSIGDGQGNAIKDSVQPIIDAGLVNFIDEDAYLGDGISVFPTPGHTIAHISVIFDTGKEKFVITGDAFHHPCQLAHPEWCNIADFDKKQSEDTRIEFSKTFADDDTIIAGTHFSIPSIGNIINYQDGYAFKPILNK</sequence>
<reference evidence="7" key="1">
    <citation type="submission" date="2016-09" db="EMBL/GenBank/DDBJ databases">
        <title>Draft genome sequence of a novel species of the family Streptococcaceae isolated from flowers.</title>
        <authorList>
            <person name="Chuah L.-O."/>
            <person name="Yap K.-P."/>
            <person name="Thong K.L."/>
            <person name="Liong M.T."/>
            <person name="Ahmad R."/>
            <person name="Rusul G."/>
        </authorList>
    </citation>
    <scope>NUCLEOTIDE SEQUENCE [LARGE SCALE GENOMIC DNA]</scope>
    <source>
        <strain evidence="7">HibF3</strain>
    </source>
</reference>
<dbReference type="InterPro" id="IPR001279">
    <property type="entry name" value="Metallo-B-lactamas"/>
</dbReference>
<gene>
    <name evidence="6" type="ORF">BG262_05080</name>
</gene>
<dbReference type="RefSeq" id="WP_070788328.1">
    <property type="nucleotide sequence ID" value="NZ_MKIQ01000028.1"/>
</dbReference>
<dbReference type="CDD" id="cd16277">
    <property type="entry name" value="metallo-hydrolase-like_MBL-fold"/>
    <property type="match status" value="1"/>
</dbReference>
<dbReference type="Gene3D" id="3.60.15.10">
    <property type="entry name" value="Ribonuclease Z/Hydroxyacylglutathione hydrolase-like"/>
    <property type="match status" value="1"/>
</dbReference>
<evidence type="ECO:0000256" key="2">
    <source>
        <dbReference type="ARBA" id="ARBA00022723"/>
    </source>
</evidence>
<dbReference type="AlphaFoldDB" id="A0A9Q5JFP7"/>
<dbReference type="SUPFAM" id="SSF56281">
    <property type="entry name" value="Metallo-hydrolase/oxidoreductase"/>
    <property type="match status" value="1"/>
</dbReference>
<proteinExistence type="inferred from homology"/>
<dbReference type="Pfam" id="PF00753">
    <property type="entry name" value="Lactamase_B"/>
    <property type="match status" value="1"/>
</dbReference>
<comment type="similarity">
    <text evidence="1">Belongs to the metallo-beta-lactamase superfamily.</text>
</comment>
<name>A0A9Q5JFP7_9LACT</name>
<organism evidence="6 7">
    <name type="scientific">Floricoccus penangensis</name>
    <dbReference type="NCBI Taxonomy" id="1859475"/>
    <lineage>
        <taxon>Bacteria</taxon>
        <taxon>Bacillati</taxon>
        <taxon>Bacillota</taxon>
        <taxon>Bacilli</taxon>
        <taxon>Lactobacillales</taxon>
        <taxon>Streptococcaceae</taxon>
        <taxon>Floricoccus</taxon>
    </lineage>
</organism>
<dbReference type="PANTHER" id="PTHR42978">
    <property type="entry name" value="QUORUM-QUENCHING LACTONASE YTNP-RELATED-RELATED"/>
    <property type="match status" value="1"/>
</dbReference>
<evidence type="ECO:0000256" key="3">
    <source>
        <dbReference type="ARBA" id="ARBA00022801"/>
    </source>
</evidence>
<dbReference type="SMART" id="SM00849">
    <property type="entry name" value="Lactamase_B"/>
    <property type="match status" value="1"/>
</dbReference>